<evidence type="ECO:0000259" key="6">
    <source>
        <dbReference type="PROSITE" id="PS51296"/>
    </source>
</evidence>
<dbReference type="GO" id="GO:0046872">
    <property type="term" value="F:metal ion binding"/>
    <property type="evidence" value="ECO:0007669"/>
    <property type="project" value="UniProtKB-KW"/>
</dbReference>
<dbReference type="Gene3D" id="3.90.380.10">
    <property type="entry name" value="Naphthalene 1,2-dioxygenase Alpha Subunit, Chain A, domain 1"/>
    <property type="match status" value="1"/>
</dbReference>
<name>A0A2S8B0T6_9SPHN</name>
<dbReference type="SUPFAM" id="SSF50022">
    <property type="entry name" value="ISP domain"/>
    <property type="match status" value="1"/>
</dbReference>
<protein>
    <submittedName>
        <fullName evidence="7">Vanillate monooxygenase</fullName>
    </submittedName>
</protein>
<organism evidence="7 8">
    <name type="scientific">Sphingopyxis lindanitolerans</name>
    <dbReference type="NCBI Taxonomy" id="2054227"/>
    <lineage>
        <taxon>Bacteria</taxon>
        <taxon>Pseudomonadati</taxon>
        <taxon>Pseudomonadota</taxon>
        <taxon>Alphaproteobacteria</taxon>
        <taxon>Sphingomonadales</taxon>
        <taxon>Sphingomonadaceae</taxon>
        <taxon>Sphingopyxis</taxon>
    </lineage>
</organism>
<dbReference type="PANTHER" id="PTHR21266:SF60">
    <property type="entry name" value="3-KETOSTEROID-9-ALPHA-MONOOXYGENASE, OXYGENASE COMPONENT"/>
    <property type="match status" value="1"/>
</dbReference>
<evidence type="ECO:0000256" key="2">
    <source>
        <dbReference type="ARBA" id="ARBA00022723"/>
    </source>
</evidence>
<keyword evidence="2" id="KW-0479">Metal-binding</keyword>
<accession>A0A2S8B0T6</accession>
<keyword evidence="5" id="KW-0411">Iron-sulfur</keyword>
<evidence type="ECO:0000256" key="5">
    <source>
        <dbReference type="ARBA" id="ARBA00023014"/>
    </source>
</evidence>
<dbReference type="OrthoDB" id="9800776at2"/>
<gene>
    <name evidence="7" type="ORF">CVO77_12970</name>
</gene>
<dbReference type="RefSeq" id="WP_105999392.1">
    <property type="nucleotide sequence ID" value="NZ_CM009578.1"/>
</dbReference>
<dbReference type="InterPro" id="IPR044043">
    <property type="entry name" value="VanA_C_cat"/>
</dbReference>
<feature type="domain" description="Rieske" evidence="6">
    <location>
        <begin position="7"/>
        <end position="111"/>
    </location>
</feature>
<dbReference type="AlphaFoldDB" id="A0A2S8B0T6"/>
<evidence type="ECO:0000256" key="3">
    <source>
        <dbReference type="ARBA" id="ARBA00023002"/>
    </source>
</evidence>
<keyword evidence="3" id="KW-0560">Oxidoreductase</keyword>
<sequence>MFLRNCWYVSALAPEVTRFEPLARRLLDEPVVLFRTHDGAVAALEDRCPHRFAPLSMGRMGRDTIACGYHGMEFDRRGRCVANPTQPGETIAPHACVRSYPVCERHGLIWFWPGDPALADEAAIPDYWYYDHADWDTDLQYMHVAGNYLLLLDNLFDLSHINFIHGDVLGSSDRASDMIHNTKSTDRGIVDQWLSPASPLVPGWAAIVNDDWAQGDIDFWMDMHWEAGSNMMLDVGVMPVNGERSRGLQIMSLDGLTPETATSTHYFYGTAQSYRRNDRSILAFWAKAQTYAFLQDKRMIEAVQASMGERWDILAMNPVINKGDRAALQARRILAKLIREEEATPAAA</sequence>
<comment type="caution">
    <text evidence="7">The sequence shown here is derived from an EMBL/GenBank/DDBJ whole genome shotgun (WGS) entry which is preliminary data.</text>
</comment>
<evidence type="ECO:0000313" key="8">
    <source>
        <dbReference type="Proteomes" id="UP000238954"/>
    </source>
</evidence>
<dbReference type="Pfam" id="PF00355">
    <property type="entry name" value="Rieske"/>
    <property type="match status" value="1"/>
</dbReference>
<keyword evidence="4" id="KW-0408">Iron</keyword>
<dbReference type="InterPro" id="IPR050584">
    <property type="entry name" value="Cholesterol_7-desaturase"/>
</dbReference>
<dbReference type="PANTHER" id="PTHR21266">
    <property type="entry name" value="IRON-SULFUR DOMAIN CONTAINING PROTEIN"/>
    <property type="match status" value="1"/>
</dbReference>
<keyword evidence="8" id="KW-1185">Reference proteome</keyword>
<dbReference type="GO" id="GO:0004497">
    <property type="term" value="F:monooxygenase activity"/>
    <property type="evidence" value="ECO:0007669"/>
    <property type="project" value="UniProtKB-KW"/>
</dbReference>
<dbReference type="SUPFAM" id="SSF55961">
    <property type="entry name" value="Bet v1-like"/>
    <property type="match status" value="1"/>
</dbReference>
<dbReference type="EMBL" id="PHFW01000003">
    <property type="protein sequence ID" value="PQM26011.1"/>
    <property type="molecule type" value="Genomic_DNA"/>
</dbReference>
<dbReference type="InterPro" id="IPR036922">
    <property type="entry name" value="Rieske_2Fe-2S_sf"/>
</dbReference>
<dbReference type="GO" id="GO:0051537">
    <property type="term" value="F:2 iron, 2 sulfur cluster binding"/>
    <property type="evidence" value="ECO:0007669"/>
    <property type="project" value="UniProtKB-KW"/>
</dbReference>
<dbReference type="Proteomes" id="UP000238954">
    <property type="component" value="Chromosome"/>
</dbReference>
<keyword evidence="7" id="KW-0503">Monooxygenase</keyword>
<dbReference type="Pfam" id="PF19112">
    <property type="entry name" value="VanA_C"/>
    <property type="match status" value="1"/>
</dbReference>
<keyword evidence="1" id="KW-0001">2Fe-2S</keyword>
<dbReference type="Gene3D" id="2.102.10.10">
    <property type="entry name" value="Rieske [2Fe-2S] iron-sulphur domain"/>
    <property type="match status" value="1"/>
</dbReference>
<evidence type="ECO:0000313" key="7">
    <source>
        <dbReference type="EMBL" id="PQM26011.1"/>
    </source>
</evidence>
<proteinExistence type="predicted"/>
<dbReference type="PROSITE" id="PS51296">
    <property type="entry name" value="RIESKE"/>
    <property type="match status" value="1"/>
</dbReference>
<evidence type="ECO:0000256" key="4">
    <source>
        <dbReference type="ARBA" id="ARBA00023004"/>
    </source>
</evidence>
<evidence type="ECO:0000256" key="1">
    <source>
        <dbReference type="ARBA" id="ARBA00022714"/>
    </source>
</evidence>
<dbReference type="InterPro" id="IPR017941">
    <property type="entry name" value="Rieske_2Fe-2S"/>
</dbReference>
<reference evidence="8" key="1">
    <citation type="submission" date="2017-11" db="EMBL/GenBank/DDBJ databases">
        <title>The complete genome sequence of Sphingopyxis pomeranensis sp. nov. strain WS5A3p.</title>
        <authorList>
            <person name="Kaminski M.A."/>
        </authorList>
    </citation>
    <scope>NUCLEOTIDE SEQUENCE [LARGE SCALE GENOMIC DNA]</scope>
    <source>
        <strain evidence="8">WS5A3p</strain>
    </source>
</reference>